<dbReference type="InterPro" id="IPR005561">
    <property type="entry name" value="ANTAR"/>
</dbReference>
<organism evidence="6 7">
    <name type="scientific">Cryptosporangium japonicum</name>
    <dbReference type="NCBI Taxonomy" id="80872"/>
    <lineage>
        <taxon>Bacteria</taxon>
        <taxon>Bacillati</taxon>
        <taxon>Actinomycetota</taxon>
        <taxon>Actinomycetes</taxon>
        <taxon>Cryptosporangiales</taxon>
        <taxon>Cryptosporangiaceae</taxon>
        <taxon>Cryptosporangium</taxon>
    </lineage>
</organism>
<dbReference type="InterPro" id="IPR036388">
    <property type="entry name" value="WH-like_DNA-bd_sf"/>
</dbReference>
<dbReference type="InterPro" id="IPR029016">
    <property type="entry name" value="GAF-like_dom_sf"/>
</dbReference>
<dbReference type="Proteomes" id="UP001500967">
    <property type="component" value="Unassembled WGS sequence"/>
</dbReference>
<dbReference type="SMART" id="SM00065">
    <property type="entry name" value="GAF"/>
    <property type="match status" value="1"/>
</dbReference>
<name>A0ABP3E7G1_9ACTN</name>
<reference evidence="7" key="1">
    <citation type="journal article" date="2019" name="Int. J. Syst. Evol. Microbiol.">
        <title>The Global Catalogue of Microorganisms (GCM) 10K type strain sequencing project: providing services to taxonomists for standard genome sequencing and annotation.</title>
        <authorList>
            <consortium name="The Broad Institute Genomics Platform"/>
            <consortium name="The Broad Institute Genome Sequencing Center for Infectious Disease"/>
            <person name="Wu L."/>
            <person name="Ma J."/>
        </authorList>
    </citation>
    <scope>NUCLEOTIDE SEQUENCE [LARGE SCALE GENOMIC DNA]</scope>
    <source>
        <strain evidence="7">JCM 10425</strain>
    </source>
</reference>
<feature type="domain" description="ANTAR" evidence="5">
    <location>
        <begin position="169"/>
        <end position="230"/>
    </location>
</feature>
<sequence length="237" mass="25370">MIEPIAAGGRVVPSAELTDLLVAMPDVEVLLRDAAVRAASALAPGVSCGITILRDGPPVTAAASDELGPAVDEQQYEMDEGPCLDAARHHEPVDVPVFEEEGRWPRFRSRALAAGVRSSYSLPLVVDDRSVGAANFYGDRPARFGATERAYAGAYTAEVGKVLRVALRHVEQVELIGQLREALTSRATIDQAIGILIARQRISPEEAFALLRRASQNSNLKLRDVAAALVRSASRGH</sequence>
<keyword evidence="7" id="KW-1185">Reference proteome</keyword>
<dbReference type="SUPFAM" id="SSF52172">
    <property type="entry name" value="CheY-like"/>
    <property type="match status" value="1"/>
</dbReference>
<evidence type="ECO:0000256" key="3">
    <source>
        <dbReference type="ARBA" id="ARBA00023015"/>
    </source>
</evidence>
<accession>A0ABP3E7G1</accession>
<protein>
    <recommendedName>
        <fullName evidence="5">ANTAR domain-containing protein</fullName>
    </recommendedName>
</protein>
<proteinExistence type="predicted"/>
<dbReference type="PIRSF" id="PIRSF036625">
    <property type="entry name" value="GAF_ANTAR"/>
    <property type="match status" value="1"/>
</dbReference>
<keyword evidence="3" id="KW-0805">Transcription regulation</keyword>
<gene>
    <name evidence="6" type="ORF">GCM10009539_42150</name>
</gene>
<evidence type="ECO:0000256" key="2">
    <source>
        <dbReference type="ARBA" id="ARBA00022777"/>
    </source>
</evidence>
<dbReference type="InterPro" id="IPR003018">
    <property type="entry name" value="GAF"/>
</dbReference>
<dbReference type="PROSITE" id="PS50921">
    <property type="entry name" value="ANTAR"/>
    <property type="match status" value="1"/>
</dbReference>
<dbReference type="RefSeq" id="WP_344650582.1">
    <property type="nucleotide sequence ID" value="NZ_BAAAGX010000016.1"/>
</dbReference>
<keyword evidence="4" id="KW-0804">Transcription</keyword>
<evidence type="ECO:0000259" key="5">
    <source>
        <dbReference type="PROSITE" id="PS50921"/>
    </source>
</evidence>
<evidence type="ECO:0000313" key="6">
    <source>
        <dbReference type="EMBL" id="GAA0252560.1"/>
    </source>
</evidence>
<dbReference type="SMART" id="SM01012">
    <property type="entry name" value="ANTAR"/>
    <property type="match status" value="1"/>
</dbReference>
<dbReference type="EMBL" id="BAAAGX010000016">
    <property type="protein sequence ID" value="GAA0252560.1"/>
    <property type="molecule type" value="Genomic_DNA"/>
</dbReference>
<dbReference type="Gene3D" id="3.30.450.40">
    <property type="match status" value="1"/>
</dbReference>
<dbReference type="Pfam" id="PF13185">
    <property type="entry name" value="GAF_2"/>
    <property type="match status" value="1"/>
</dbReference>
<dbReference type="SUPFAM" id="SSF55781">
    <property type="entry name" value="GAF domain-like"/>
    <property type="match status" value="1"/>
</dbReference>
<evidence type="ECO:0000313" key="7">
    <source>
        <dbReference type="Proteomes" id="UP001500967"/>
    </source>
</evidence>
<evidence type="ECO:0000256" key="4">
    <source>
        <dbReference type="ARBA" id="ARBA00023163"/>
    </source>
</evidence>
<keyword evidence="2" id="KW-0418">Kinase</keyword>
<dbReference type="InterPro" id="IPR011006">
    <property type="entry name" value="CheY-like_superfamily"/>
</dbReference>
<keyword evidence="1" id="KW-0808">Transferase</keyword>
<dbReference type="Gene3D" id="1.10.10.10">
    <property type="entry name" value="Winged helix-like DNA-binding domain superfamily/Winged helix DNA-binding domain"/>
    <property type="match status" value="1"/>
</dbReference>
<dbReference type="Pfam" id="PF03861">
    <property type="entry name" value="ANTAR"/>
    <property type="match status" value="1"/>
</dbReference>
<dbReference type="InterPro" id="IPR012074">
    <property type="entry name" value="GAF_ANTAR"/>
</dbReference>
<comment type="caution">
    <text evidence="6">The sequence shown here is derived from an EMBL/GenBank/DDBJ whole genome shotgun (WGS) entry which is preliminary data.</text>
</comment>
<evidence type="ECO:0000256" key="1">
    <source>
        <dbReference type="ARBA" id="ARBA00022679"/>
    </source>
</evidence>